<evidence type="ECO:0000256" key="1">
    <source>
        <dbReference type="SAM" id="SignalP"/>
    </source>
</evidence>
<name>A0AAN9NVL1_PSOTE</name>
<proteinExistence type="predicted"/>
<dbReference type="EMBL" id="JAYMYS010000009">
    <property type="protein sequence ID" value="KAK7380144.1"/>
    <property type="molecule type" value="Genomic_DNA"/>
</dbReference>
<organism evidence="2 3">
    <name type="scientific">Psophocarpus tetragonolobus</name>
    <name type="common">Winged bean</name>
    <name type="synonym">Dolichos tetragonolobus</name>
    <dbReference type="NCBI Taxonomy" id="3891"/>
    <lineage>
        <taxon>Eukaryota</taxon>
        <taxon>Viridiplantae</taxon>
        <taxon>Streptophyta</taxon>
        <taxon>Embryophyta</taxon>
        <taxon>Tracheophyta</taxon>
        <taxon>Spermatophyta</taxon>
        <taxon>Magnoliopsida</taxon>
        <taxon>eudicotyledons</taxon>
        <taxon>Gunneridae</taxon>
        <taxon>Pentapetalae</taxon>
        <taxon>rosids</taxon>
        <taxon>fabids</taxon>
        <taxon>Fabales</taxon>
        <taxon>Fabaceae</taxon>
        <taxon>Papilionoideae</taxon>
        <taxon>50 kb inversion clade</taxon>
        <taxon>NPAAA clade</taxon>
        <taxon>indigoferoid/millettioid clade</taxon>
        <taxon>Phaseoleae</taxon>
        <taxon>Psophocarpus</taxon>
    </lineage>
</organism>
<accession>A0AAN9NVL1</accession>
<comment type="caution">
    <text evidence="2">The sequence shown here is derived from an EMBL/GenBank/DDBJ whole genome shotgun (WGS) entry which is preliminary data.</text>
</comment>
<dbReference type="CDD" id="cd23375">
    <property type="entry name" value="beta-trefoil_STI_VvMLP-like"/>
    <property type="match status" value="1"/>
</dbReference>
<dbReference type="SMART" id="SM00452">
    <property type="entry name" value="STI"/>
    <property type="match status" value="1"/>
</dbReference>
<gene>
    <name evidence="2" type="ORF">VNO78_32593</name>
</gene>
<evidence type="ECO:0008006" key="4">
    <source>
        <dbReference type="Google" id="ProtNLM"/>
    </source>
</evidence>
<dbReference type="Gene3D" id="2.80.10.50">
    <property type="match status" value="1"/>
</dbReference>
<sequence length="204" mass="22628">MKTALLAFVLALAFSSQSLLEASPEQVVDTSGKVLRAGVNYNILVSMPYTSCRSPQRLGLSKLGKCPLDVVVVNIDHGLLLRFIPINSKKGVIRVSTDLNIMFPPNVTCPHHSTVWRVDNSHVSKGNWFVTTGGVVGNPGRETIGNWFKIEKYEGAYNYKLVYCPSVCPSCKHECKNVGMVVDENGNQRLALSYVPFQFRFYKA</sequence>
<reference evidence="2 3" key="1">
    <citation type="submission" date="2024-01" db="EMBL/GenBank/DDBJ databases">
        <title>The genomes of 5 underutilized Papilionoideae crops provide insights into root nodulation and disease resistanc.</title>
        <authorList>
            <person name="Jiang F."/>
        </authorList>
    </citation>
    <scope>NUCLEOTIDE SEQUENCE [LARGE SCALE GENOMIC DNA]</scope>
    <source>
        <strain evidence="2">DUOXIRENSHENG_FW03</strain>
        <tissue evidence="2">Leaves</tissue>
    </source>
</reference>
<keyword evidence="1" id="KW-0732">Signal</keyword>
<dbReference type="GO" id="GO:0004866">
    <property type="term" value="F:endopeptidase inhibitor activity"/>
    <property type="evidence" value="ECO:0007669"/>
    <property type="project" value="InterPro"/>
</dbReference>
<protein>
    <recommendedName>
        <fullName evidence="4">Miraculin</fullName>
    </recommendedName>
</protein>
<feature type="signal peptide" evidence="1">
    <location>
        <begin position="1"/>
        <end position="22"/>
    </location>
</feature>
<dbReference type="Proteomes" id="UP001386955">
    <property type="component" value="Unassembled WGS sequence"/>
</dbReference>
<keyword evidence="3" id="KW-1185">Reference proteome</keyword>
<dbReference type="PANTHER" id="PTHR33107:SF82">
    <property type="entry name" value="KUNITZ TYPE TRYPSIN INHIBITOR _ MIRACULIN"/>
    <property type="match status" value="1"/>
</dbReference>
<dbReference type="PANTHER" id="PTHR33107">
    <property type="entry name" value="KUNITZ TRYPSIN INHIBITOR 2"/>
    <property type="match status" value="1"/>
</dbReference>
<evidence type="ECO:0000313" key="2">
    <source>
        <dbReference type="EMBL" id="KAK7380144.1"/>
    </source>
</evidence>
<feature type="chain" id="PRO_5042982793" description="Miraculin" evidence="1">
    <location>
        <begin position="23"/>
        <end position="204"/>
    </location>
</feature>
<dbReference type="Pfam" id="PF00197">
    <property type="entry name" value="Kunitz_legume"/>
    <property type="match status" value="1"/>
</dbReference>
<dbReference type="InterPro" id="IPR011065">
    <property type="entry name" value="Kunitz_inhibitor_STI-like_sf"/>
</dbReference>
<dbReference type="SUPFAM" id="SSF50386">
    <property type="entry name" value="STI-like"/>
    <property type="match status" value="1"/>
</dbReference>
<evidence type="ECO:0000313" key="3">
    <source>
        <dbReference type="Proteomes" id="UP001386955"/>
    </source>
</evidence>
<dbReference type="InterPro" id="IPR002160">
    <property type="entry name" value="Prot_inh_Kunz-lg"/>
</dbReference>
<dbReference type="AlphaFoldDB" id="A0AAN9NVL1"/>